<dbReference type="InterPro" id="IPR053720">
    <property type="entry name" value="Psm_Assembly_Chaperone"/>
</dbReference>
<dbReference type="Proteomes" id="UP001583177">
    <property type="component" value="Unassembled WGS sequence"/>
</dbReference>
<reference evidence="2 3" key="1">
    <citation type="journal article" date="2024" name="IMA Fungus">
        <title>IMA Genome - F19 : A genome assembly and annotation guide to empower mycologists, including annotated draft genome sequences of Ceratocystis pirilliformis, Diaporthe australafricana, Fusarium ophioides, Paecilomyces lecythidis, and Sporothrix stenoceras.</title>
        <authorList>
            <person name="Aylward J."/>
            <person name="Wilson A.M."/>
            <person name="Visagie C.M."/>
            <person name="Spraker J."/>
            <person name="Barnes I."/>
            <person name="Buitendag C."/>
            <person name="Ceriani C."/>
            <person name="Del Mar Angel L."/>
            <person name="du Plessis D."/>
            <person name="Fuchs T."/>
            <person name="Gasser K."/>
            <person name="Kramer D."/>
            <person name="Li W."/>
            <person name="Munsamy K."/>
            <person name="Piso A."/>
            <person name="Price J.L."/>
            <person name="Sonnekus B."/>
            <person name="Thomas C."/>
            <person name="van der Nest A."/>
            <person name="van Dijk A."/>
            <person name="van Heerden A."/>
            <person name="van Vuuren N."/>
            <person name="Yilmaz N."/>
            <person name="Duong T.A."/>
            <person name="van der Merwe N.A."/>
            <person name="Wingfield M.J."/>
            <person name="Wingfield B.D."/>
        </authorList>
    </citation>
    <scope>NUCLEOTIDE SEQUENCE [LARGE SCALE GENOMIC DNA]</scope>
    <source>
        <strain evidence="2 3">CMW 18300</strain>
    </source>
</reference>
<feature type="region of interest" description="Disordered" evidence="1">
    <location>
        <begin position="1"/>
        <end position="22"/>
    </location>
</feature>
<organism evidence="2 3">
    <name type="scientific">Diaporthe australafricana</name>
    <dbReference type="NCBI Taxonomy" id="127596"/>
    <lineage>
        <taxon>Eukaryota</taxon>
        <taxon>Fungi</taxon>
        <taxon>Dikarya</taxon>
        <taxon>Ascomycota</taxon>
        <taxon>Pezizomycotina</taxon>
        <taxon>Sordariomycetes</taxon>
        <taxon>Sordariomycetidae</taxon>
        <taxon>Diaporthales</taxon>
        <taxon>Diaporthaceae</taxon>
        <taxon>Diaporthe</taxon>
    </lineage>
</organism>
<sequence length="151" mass="16105">MASSALTDVREEPFPAPSKLANGTVDGIPTHVSCTNFADKILLTISQEGRLSQWVQVPLSAPSPALVDMAMPRAELSALPSTHLTPKTLLGGGGQDRETIGQLYAAQIASHLALRNPDDRRTLVVGLGITKFDGQSREAFFDVLELVTQAL</sequence>
<comment type="caution">
    <text evidence="2">The sequence shown here is derived from an EMBL/GenBank/DDBJ whole genome shotgun (WGS) entry which is preliminary data.</text>
</comment>
<evidence type="ECO:0000256" key="1">
    <source>
        <dbReference type="SAM" id="MobiDB-lite"/>
    </source>
</evidence>
<dbReference type="EMBL" id="JAWRVE010000005">
    <property type="protein sequence ID" value="KAL1881928.1"/>
    <property type="molecule type" value="Genomic_DNA"/>
</dbReference>
<evidence type="ECO:0000313" key="3">
    <source>
        <dbReference type="Proteomes" id="UP001583177"/>
    </source>
</evidence>
<dbReference type="InterPro" id="IPR018788">
    <property type="entry name" value="Proteasome_assmbl_chp_3"/>
</dbReference>
<keyword evidence="3" id="KW-1185">Reference proteome</keyword>
<proteinExistence type="predicted"/>
<dbReference type="Gene3D" id="3.30.230.90">
    <property type="match status" value="1"/>
</dbReference>
<evidence type="ECO:0008006" key="4">
    <source>
        <dbReference type="Google" id="ProtNLM"/>
    </source>
</evidence>
<gene>
    <name evidence="2" type="ORF">Daus18300_000982</name>
</gene>
<dbReference type="PANTHER" id="PTHR31051:SF1">
    <property type="entry name" value="PROTEASOME ASSEMBLY CHAPERONE 3"/>
    <property type="match status" value="1"/>
</dbReference>
<evidence type="ECO:0000313" key="2">
    <source>
        <dbReference type="EMBL" id="KAL1881928.1"/>
    </source>
</evidence>
<accession>A0ABR3Y1J5</accession>
<name>A0ABR3Y1J5_9PEZI</name>
<protein>
    <recommendedName>
        <fullName evidence="4">Proteasome assembly chaperone 3</fullName>
    </recommendedName>
</protein>
<dbReference type="PANTHER" id="PTHR31051">
    <property type="entry name" value="PROTEASOME ASSEMBLY CHAPERONE 3"/>
    <property type="match status" value="1"/>
</dbReference>